<dbReference type="PANTHER" id="PTHR11895:SF7">
    <property type="entry name" value="GLUTAMYL-TRNA(GLN) AMIDOTRANSFERASE SUBUNIT A, MITOCHONDRIAL"/>
    <property type="match status" value="1"/>
</dbReference>
<evidence type="ECO:0000313" key="4">
    <source>
        <dbReference type="Proteomes" id="UP001203069"/>
    </source>
</evidence>
<protein>
    <submittedName>
        <fullName evidence="3">Amidase</fullName>
    </submittedName>
</protein>
<comment type="caution">
    <text evidence="3">The sequence shown here is derived from an EMBL/GenBank/DDBJ whole genome shotgun (WGS) entry which is preliminary data.</text>
</comment>
<dbReference type="PANTHER" id="PTHR11895">
    <property type="entry name" value="TRANSAMIDASE"/>
    <property type="match status" value="1"/>
</dbReference>
<accession>A0ABT0MUQ2</accession>
<name>A0ABT0MUQ2_9GAMM</name>
<evidence type="ECO:0000256" key="1">
    <source>
        <dbReference type="ARBA" id="ARBA00009199"/>
    </source>
</evidence>
<evidence type="ECO:0000313" key="3">
    <source>
        <dbReference type="EMBL" id="MCL2893589.1"/>
    </source>
</evidence>
<dbReference type="EMBL" id="JAKPBZ010000112">
    <property type="protein sequence ID" value="MCL2893589.1"/>
    <property type="molecule type" value="Genomic_DNA"/>
</dbReference>
<proteinExistence type="inferred from homology"/>
<organism evidence="3 4">
    <name type="scientific">Brenneria tiliae</name>
    <dbReference type="NCBI Taxonomy" id="2914984"/>
    <lineage>
        <taxon>Bacteria</taxon>
        <taxon>Pseudomonadati</taxon>
        <taxon>Pseudomonadota</taxon>
        <taxon>Gammaproteobacteria</taxon>
        <taxon>Enterobacterales</taxon>
        <taxon>Pectobacteriaceae</taxon>
        <taxon>Brenneria</taxon>
    </lineage>
</organism>
<reference evidence="3 4" key="1">
    <citation type="submission" date="2022-02" db="EMBL/GenBank/DDBJ databases">
        <title>Description of Brenneria tiliae sp. nov. isolated from symptomatic Tilia x moltkei and Tilia x europaea trees in the UK.</title>
        <authorList>
            <person name="Kile H."/>
        </authorList>
    </citation>
    <scope>NUCLEOTIDE SEQUENCE [LARGE SCALE GENOMIC DNA]</scope>
    <source>
        <strain evidence="3 4">MC1SB4.1</strain>
    </source>
</reference>
<keyword evidence="4" id="KW-1185">Reference proteome</keyword>
<comment type="similarity">
    <text evidence="1">Belongs to the amidase family.</text>
</comment>
<gene>
    <name evidence="3" type="ORF">MFP26_12945</name>
</gene>
<dbReference type="InterPro" id="IPR000120">
    <property type="entry name" value="Amidase"/>
</dbReference>
<feature type="domain" description="Amidase" evidence="2">
    <location>
        <begin position="36"/>
        <end position="465"/>
    </location>
</feature>
<dbReference type="InterPro" id="IPR023631">
    <property type="entry name" value="Amidase_dom"/>
</dbReference>
<dbReference type="InterPro" id="IPR036928">
    <property type="entry name" value="AS_sf"/>
</dbReference>
<dbReference type="Pfam" id="PF01425">
    <property type="entry name" value="Amidase"/>
    <property type="match status" value="1"/>
</dbReference>
<dbReference type="SUPFAM" id="SSF75304">
    <property type="entry name" value="Amidase signature (AS) enzymes"/>
    <property type="match status" value="1"/>
</dbReference>
<dbReference type="Proteomes" id="UP001203069">
    <property type="component" value="Unassembled WGS sequence"/>
</dbReference>
<dbReference type="Gene3D" id="3.90.1300.10">
    <property type="entry name" value="Amidase signature (AS) domain"/>
    <property type="match status" value="1"/>
</dbReference>
<sequence length="525" mass="56484">MKSQVMDWDEWSAYDAVGLAELIRKGDVSAAELAAQAAQAIALLNPTLSAVVEVFDDVVADPLKDGMNPQGAFAGVPFLMKDLGPTLKGRLQEMGSLLMQGNRSQSDSFLVGKMRQAGLNLIGRTTTPEFGVCSSAENPALYITRNPWDTDYTTCGSSAGTAASVAAGIVPMSHATDGGGSIRIPAGFNGNIGLKPSRGVFSIAPYASDLTGLVSIQGCHTRTVRDTAAFVDHCRGGAPGEFMPYWTAAESYSDLIARDPAPLRIALSHEWGDYRATPHFVAELEKTGRFLADLGHHVEWVTPQVDFRAAFAAQTTCYISNFAQTISGMLKNLRLDAPPADRIEPINIRIWQAGKDISFSERAAMQTVFNNTSRAFGAFFQSWDIILTPITALPTPKIGTMAYLTLSDNPSVTDWFAHLWENFAYTPLSNLCGIPAISLPLAAQENGLPFGIQAQTRQGDDGLLLQLAAQIERAIDGKWNGGRRPGVHVTHAPLAAKTAGQGLPAIKNRREPGESQKIMINHLKC</sequence>
<dbReference type="RefSeq" id="WP_249245005.1">
    <property type="nucleotide sequence ID" value="NZ_JAKPBZ010000112.1"/>
</dbReference>
<evidence type="ECO:0000259" key="2">
    <source>
        <dbReference type="Pfam" id="PF01425"/>
    </source>
</evidence>